<feature type="compositionally biased region" description="Basic and acidic residues" evidence="2">
    <location>
        <begin position="16"/>
        <end position="26"/>
    </location>
</feature>
<feature type="region of interest" description="Disordered" evidence="2">
    <location>
        <begin position="1613"/>
        <end position="1643"/>
    </location>
</feature>
<feature type="compositionally biased region" description="Polar residues" evidence="2">
    <location>
        <begin position="464"/>
        <end position="486"/>
    </location>
</feature>
<dbReference type="GO" id="GO:0008017">
    <property type="term" value="F:microtubule binding"/>
    <property type="evidence" value="ECO:0007669"/>
    <property type="project" value="InterPro"/>
</dbReference>
<dbReference type="InterPro" id="IPR028750">
    <property type="entry name" value="CEP350/CC187"/>
</dbReference>
<feature type="region of interest" description="Disordered" evidence="2">
    <location>
        <begin position="357"/>
        <end position="379"/>
    </location>
</feature>
<feature type="region of interest" description="Disordered" evidence="2">
    <location>
        <begin position="536"/>
        <end position="645"/>
    </location>
</feature>
<feature type="compositionally biased region" description="Basic and acidic residues" evidence="2">
    <location>
        <begin position="65"/>
        <end position="81"/>
    </location>
</feature>
<name>A0AAR5P711_DENPD</name>
<feature type="compositionally biased region" description="Polar residues" evidence="2">
    <location>
        <begin position="1137"/>
        <end position="1146"/>
    </location>
</feature>
<feature type="compositionally biased region" description="Polar residues" evidence="2">
    <location>
        <begin position="1478"/>
        <end position="1499"/>
    </location>
</feature>
<feature type="region of interest" description="Disordered" evidence="2">
    <location>
        <begin position="1"/>
        <end position="104"/>
    </location>
</feature>
<feature type="compositionally biased region" description="Acidic residues" evidence="2">
    <location>
        <begin position="1247"/>
        <end position="1258"/>
    </location>
</feature>
<dbReference type="Proteomes" id="UP000019118">
    <property type="component" value="Unassembled WGS sequence"/>
</dbReference>
<feature type="region of interest" description="Disordered" evidence="2">
    <location>
        <begin position="1127"/>
        <end position="1149"/>
    </location>
</feature>
<organism evidence="3 4">
    <name type="scientific">Dendroctonus ponderosae</name>
    <name type="common">Mountain pine beetle</name>
    <dbReference type="NCBI Taxonomy" id="77166"/>
    <lineage>
        <taxon>Eukaryota</taxon>
        <taxon>Metazoa</taxon>
        <taxon>Ecdysozoa</taxon>
        <taxon>Arthropoda</taxon>
        <taxon>Hexapoda</taxon>
        <taxon>Insecta</taxon>
        <taxon>Pterygota</taxon>
        <taxon>Neoptera</taxon>
        <taxon>Endopterygota</taxon>
        <taxon>Coleoptera</taxon>
        <taxon>Polyphaga</taxon>
        <taxon>Cucujiformia</taxon>
        <taxon>Curculionidae</taxon>
        <taxon>Scolytinae</taxon>
        <taxon>Dendroctonus</taxon>
    </lineage>
</organism>
<feature type="region of interest" description="Disordered" evidence="2">
    <location>
        <begin position="1520"/>
        <end position="1578"/>
    </location>
</feature>
<feature type="compositionally biased region" description="Polar residues" evidence="2">
    <location>
        <begin position="560"/>
        <end position="569"/>
    </location>
</feature>
<reference evidence="3" key="2">
    <citation type="submission" date="2024-08" db="UniProtKB">
        <authorList>
            <consortium name="EnsemblMetazoa"/>
        </authorList>
    </citation>
    <scope>IDENTIFICATION</scope>
</reference>
<feature type="compositionally biased region" description="Polar residues" evidence="2">
    <location>
        <begin position="278"/>
        <end position="289"/>
    </location>
</feature>
<feature type="region of interest" description="Disordered" evidence="2">
    <location>
        <begin position="663"/>
        <end position="701"/>
    </location>
</feature>
<keyword evidence="4" id="KW-1185">Reference proteome</keyword>
<evidence type="ECO:0000313" key="3">
    <source>
        <dbReference type="EnsemblMetazoa" id="XP_019756884.1"/>
    </source>
</evidence>
<feature type="region of interest" description="Disordered" evidence="2">
    <location>
        <begin position="448"/>
        <end position="486"/>
    </location>
</feature>
<feature type="compositionally biased region" description="Polar residues" evidence="2">
    <location>
        <begin position="172"/>
        <end position="181"/>
    </location>
</feature>
<feature type="compositionally biased region" description="Low complexity" evidence="2">
    <location>
        <begin position="619"/>
        <end position="637"/>
    </location>
</feature>
<evidence type="ECO:0000256" key="1">
    <source>
        <dbReference type="SAM" id="Coils"/>
    </source>
</evidence>
<feature type="region of interest" description="Disordered" evidence="2">
    <location>
        <begin position="1214"/>
        <end position="1261"/>
    </location>
</feature>
<feature type="compositionally biased region" description="Low complexity" evidence="2">
    <location>
        <begin position="536"/>
        <end position="554"/>
    </location>
</feature>
<evidence type="ECO:0000256" key="2">
    <source>
        <dbReference type="SAM" id="MobiDB-lite"/>
    </source>
</evidence>
<feature type="region of interest" description="Disordered" evidence="2">
    <location>
        <begin position="265"/>
        <end position="300"/>
    </location>
</feature>
<dbReference type="KEGG" id="dpa:109535414"/>
<dbReference type="GeneID" id="109535414"/>
<feature type="compositionally biased region" description="Polar residues" evidence="2">
    <location>
        <begin position="1562"/>
        <end position="1571"/>
    </location>
</feature>
<feature type="compositionally biased region" description="Polar residues" evidence="2">
    <location>
        <begin position="1373"/>
        <end position="1385"/>
    </location>
</feature>
<feature type="compositionally biased region" description="Polar residues" evidence="2">
    <location>
        <begin position="43"/>
        <end position="59"/>
    </location>
</feature>
<feature type="region of interest" description="Disordered" evidence="2">
    <location>
        <begin position="1360"/>
        <end position="1501"/>
    </location>
</feature>
<evidence type="ECO:0000313" key="4">
    <source>
        <dbReference type="Proteomes" id="UP000019118"/>
    </source>
</evidence>
<sequence length="1832" mass="203926">MDKSLDKSSVSQKIFETTRDTERLKQELQSLIAAGLRGRTSPPLATSYQNEPLESTNKVQILKSFDPKHSQHVKKAVEKPSPRFKPSSALPNSSPKKQRTYNVDEAREYLHNQRKKRAEELRSQKAGSKVSIDLKKEKLKQLQEKANELVRKNVQAKRSRSKSREPAIARSRSATVQQPSAKSKKPLEESVILGFNCGASSVSVRPATHLGFPKSNSIRNAISLSNINSETRHLGTVQSPHLQTPAEVNYGTSTTFNHNLTSNFQSHASKSAGRPLETVQSLSGNSEIPLSSKRKNQEKMVLNPTEKIPKLREPEKVTSPWLKVPDSAFSKLISSYANSTGGSFPSNKVLTEEKTADEIHPQQREPAMSKVTPHWLKEQPDGDPYNLINTIKRRCQLDYGVTTANKPSVVDVGVQSNIDAAQNTNSTSSKSELNSFKSHQHLNLARKTTSHLELPAFKDGPTLTKPSHYSSENESDTSRNIPSISSESALSLPRNINIRQSYAICHLKPLEEAPPNLDPEKIEDIKLKVSKEVSSSYSDVFDSSRGSRSSIISFNKSKRSPNSMNIRPSNSKERKPRKIFQPTPEDPVEKPLLSTSSEAVATDEETQRNRWVQQGAMPKSSSSTRSKSSSVKISSKNHSGEDVESKSIPEAICTVTSTDCYRPSAISESKDPLEPNSSMVGLKSDPHIPNSEPASEKPNSRLLMQNITLRSSKAGNRGSDDNVLHLKFEAEIHLLTDFNQTIQRFSEIERTFESLRGDNCSLVEKTARKPNVPFDIPAIIVTSTVPSDTTEVETSLDRPKEMSQSQVSKVSSTTADQTEASYFNTALIDQESCLDGSIEKSETSLFQPSVLDSNESLNGTWIGDENFVFKNVVGMSVKVFDQLIKDEDARIENWRKMLKIREQFLLERTRGELQFLEMQRKQLIETGKLAEASLIKKKQRGILLKHQEERHEMQRLKQMQKEESQKRKTVLRNERNSFKKELLSTKMLAKLKLSGRDRKERTFSGPFKVIQVTTSSGTDQEIKSITPRTSRSQSIINVGNEESDNLNTDLEAFDWNAKRKANMTADVVSRMQKNLLMREHALAQRRKTVEELLKWHQRLLHEEKSIEHLESRVDKIIKKNPIQGNEEASYKDRVSGEETSASSMSQVALEPAVADQEVIHSRVASSTNYTADFEVESTSHKSDDQSSVSSLTHLIEDLSKIKDNILNSSLIQTHSSGLHEPTERHSQISHENAAVGHSPKESLFNSEAEEESIQEDVELTSSESDQILISLASVKERTPLSKPAIDLQASAQSTNDDPITVSEEQASVLETSKDHIEEEVEPEPAALEVEAVEASIILPEIPSTSSPLLLEEGIAIPTIPGAESASPLEPQEEISTSGEDISTSKQCEEIEDLDCNQPSTSHQENFALPLDSNGKLSEDSEESHSSASSIVSDLPSELPTQEDRQLFENKTDEEKAASLSGKSSGSSKAKVKTASPEEASTSTREEQQLSTDDAESGNSLGIKGRFSIASDAIAKLVEKPLESATSSVETATEKDTDSPQRSKTDEASTSAENLSLVVSEALSEQSQSPDSSAADKKPLSLGTEAEELHKKQLAIEQEIKLLKEQQQKEAASPFYIREIPNKPPPPYTPPSKAKVPRPPSVMPGNKDEVEQITEYSAKIIHKAYLSNNLDNITISDNTLNLIAKNIDKGCYKYVFDLCKEIAIDHYGIFLAETGPSWLHPEKKPFLSSTRPLDVNGLKELMNKKLLEMFGFQTKQGRRENAIMKWSRKKRDYVDEALVQNMHSEESTWTNFDKNEALVKDQLTNELLQMLMGETAELMQKVFQKKMDAEMQG</sequence>
<dbReference type="PANTHER" id="PTHR13958">
    <property type="entry name" value="CENTROSOME-ASSOCIATED PROTEIN 350"/>
    <property type="match status" value="1"/>
</dbReference>
<feature type="region of interest" description="Disordered" evidence="2">
    <location>
        <begin position="149"/>
        <end position="185"/>
    </location>
</feature>
<dbReference type="GO" id="GO:0034453">
    <property type="term" value="P:microtubule anchoring"/>
    <property type="evidence" value="ECO:0007669"/>
    <property type="project" value="InterPro"/>
</dbReference>
<feature type="compositionally biased region" description="Basic and acidic residues" evidence="2">
    <location>
        <begin position="1441"/>
        <end position="1456"/>
    </location>
</feature>
<protein>
    <recommendedName>
        <fullName evidence="5">Centrosome-associated protein 350</fullName>
    </recommendedName>
</protein>
<proteinExistence type="predicted"/>
<dbReference type="EnsemblMetazoa" id="XM_019901325.1">
    <property type="protein sequence ID" value="XP_019756884.1"/>
    <property type="gene ID" value="LOC109535414"/>
</dbReference>
<accession>A0AAR5P711</accession>
<evidence type="ECO:0008006" key="5">
    <source>
        <dbReference type="Google" id="ProtNLM"/>
    </source>
</evidence>
<dbReference type="GO" id="GO:0005813">
    <property type="term" value="C:centrosome"/>
    <property type="evidence" value="ECO:0007669"/>
    <property type="project" value="InterPro"/>
</dbReference>
<feature type="coiled-coil region" evidence="1">
    <location>
        <begin position="906"/>
        <end position="981"/>
    </location>
</feature>
<feature type="compositionally biased region" description="Basic and acidic residues" evidence="2">
    <location>
        <begin position="1531"/>
        <end position="1546"/>
    </location>
</feature>
<keyword evidence="1" id="KW-0175">Coiled coil</keyword>
<feature type="compositionally biased region" description="Low complexity" evidence="2">
    <location>
        <begin position="1457"/>
        <end position="1474"/>
    </location>
</feature>
<dbReference type="PANTHER" id="PTHR13958:SF3">
    <property type="entry name" value="CAP-GLY DOMAIN-CONTAINING PROTEIN-RELATED"/>
    <property type="match status" value="1"/>
</dbReference>
<reference evidence="4" key="1">
    <citation type="journal article" date="2013" name="Genome Biol.">
        <title>Draft genome of the mountain pine beetle, Dendroctonus ponderosae Hopkins, a major forest pest.</title>
        <authorList>
            <person name="Keeling C.I."/>
            <person name="Yuen M.M."/>
            <person name="Liao N.Y."/>
            <person name="Docking T.R."/>
            <person name="Chan S.K."/>
            <person name="Taylor G.A."/>
            <person name="Palmquist D.L."/>
            <person name="Jackman S.D."/>
            <person name="Nguyen A."/>
            <person name="Li M."/>
            <person name="Henderson H."/>
            <person name="Janes J.K."/>
            <person name="Zhao Y."/>
            <person name="Pandoh P."/>
            <person name="Moore R."/>
            <person name="Sperling F.A."/>
            <person name="Huber D.P."/>
            <person name="Birol I."/>
            <person name="Jones S.J."/>
            <person name="Bohlmann J."/>
        </authorList>
    </citation>
    <scope>NUCLEOTIDE SEQUENCE</scope>
</reference>